<keyword evidence="3" id="KW-0560">Oxidoreductase</keyword>
<reference evidence="3 4" key="1">
    <citation type="submission" date="2023-03" db="EMBL/GenBank/DDBJ databases">
        <title>Paludisphaera mucosa sp. nov. a novel planctomycete from northern fen.</title>
        <authorList>
            <person name="Ivanova A."/>
        </authorList>
    </citation>
    <scope>NUCLEOTIDE SEQUENCE [LARGE SCALE GENOMIC DNA]</scope>
    <source>
        <strain evidence="3 4">Pla2</strain>
    </source>
</reference>
<dbReference type="PANTHER" id="PTHR33269:SF17">
    <property type="entry name" value="NADH-UBIQUINONE OXIDOREDUCTASE CHAIN 6"/>
    <property type="match status" value="1"/>
</dbReference>
<name>A0ABT6F5F9_9BACT</name>
<feature type="transmembrane region" description="Helical" evidence="2">
    <location>
        <begin position="6"/>
        <end position="24"/>
    </location>
</feature>
<comment type="caution">
    <text evidence="3">The sequence shown here is derived from an EMBL/GenBank/DDBJ whole genome shotgun (WGS) entry which is preliminary data.</text>
</comment>
<feature type="transmembrane region" description="Helical" evidence="2">
    <location>
        <begin position="67"/>
        <end position="87"/>
    </location>
</feature>
<keyword evidence="2" id="KW-0812">Transmembrane</keyword>
<feature type="transmembrane region" description="Helical" evidence="2">
    <location>
        <begin position="252"/>
        <end position="273"/>
    </location>
</feature>
<feature type="transmembrane region" description="Helical" evidence="2">
    <location>
        <begin position="94"/>
        <end position="113"/>
    </location>
</feature>
<comment type="function">
    <text evidence="2">NDH-1 shuttles electrons from NADH, via FMN and iron-sulfur (Fe-S) centers, to quinones in the respiratory chain. Couples the redox reaction to proton translocation (for every two electrons transferred, four hydrogen ions are translocated across the cytoplasmic membrane), and thus conserves the redox energy in a proton gradient.</text>
</comment>
<dbReference type="InterPro" id="IPR042106">
    <property type="entry name" value="Nuo/plastoQ_OxRdtase_6_NuoJ"/>
</dbReference>
<accession>A0ABT6F5F9</accession>
<dbReference type="EMBL" id="JARRAG010000001">
    <property type="protein sequence ID" value="MDG3002817.1"/>
    <property type="molecule type" value="Genomic_DNA"/>
</dbReference>
<dbReference type="InterPro" id="IPR001457">
    <property type="entry name" value="NADH_UbQ/plastoQ_OxRdtase_su6"/>
</dbReference>
<evidence type="ECO:0000313" key="3">
    <source>
        <dbReference type="EMBL" id="MDG3002817.1"/>
    </source>
</evidence>
<feature type="transmembrane region" description="Helical" evidence="2">
    <location>
        <begin position="36"/>
        <end position="55"/>
    </location>
</feature>
<keyword evidence="4" id="KW-1185">Reference proteome</keyword>
<protein>
    <recommendedName>
        <fullName evidence="2">NADH-quinone oxidoreductase subunit J</fullName>
        <ecNumber evidence="2">7.1.1.-</ecNumber>
    </recommendedName>
</protein>
<comment type="subcellular location">
    <subcellularLocation>
        <location evidence="2">Cell membrane</location>
        <topology evidence="2">Multi-pass membrane protein</topology>
    </subcellularLocation>
</comment>
<evidence type="ECO:0000313" key="4">
    <source>
        <dbReference type="Proteomes" id="UP001216907"/>
    </source>
</evidence>
<gene>
    <name evidence="3" type="ORF">PZE19_03365</name>
</gene>
<keyword evidence="2" id="KW-0520">NAD</keyword>
<dbReference type="Proteomes" id="UP001216907">
    <property type="component" value="Unassembled WGS sequence"/>
</dbReference>
<dbReference type="PANTHER" id="PTHR33269">
    <property type="entry name" value="NADH-UBIQUINONE OXIDOREDUCTASE CHAIN 6"/>
    <property type="match status" value="1"/>
</dbReference>
<evidence type="ECO:0000256" key="2">
    <source>
        <dbReference type="RuleBase" id="RU004429"/>
    </source>
</evidence>
<comment type="caution">
    <text evidence="2">Lacks conserved residue(s) required for the propagation of feature annotation.</text>
</comment>
<feature type="transmembrane region" description="Helical" evidence="2">
    <location>
        <begin position="159"/>
        <end position="180"/>
    </location>
</feature>
<dbReference type="Pfam" id="PF00499">
    <property type="entry name" value="Oxidored_q3"/>
    <property type="match status" value="1"/>
</dbReference>
<keyword evidence="2" id="KW-0874">Quinone</keyword>
<evidence type="ECO:0000256" key="1">
    <source>
        <dbReference type="ARBA" id="ARBA00005698"/>
    </source>
</evidence>
<keyword evidence="2" id="KW-0472">Membrane</keyword>
<keyword evidence="2" id="KW-1133">Transmembrane helix</keyword>
<feature type="transmembrane region" description="Helical" evidence="2">
    <location>
        <begin position="119"/>
        <end position="138"/>
    </location>
</feature>
<comment type="similarity">
    <text evidence="1 2">Belongs to the complex I subunit 6 family.</text>
</comment>
<dbReference type="EC" id="7.1.1.-" evidence="2"/>
<keyword evidence="2" id="KW-1003">Cell membrane</keyword>
<proteinExistence type="inferred from homology"/>
<comment type="catalytic activity">
    <reaction evidence="2">
        <text>a quinone + NADH + 5 H(+)(in) = a quinol + NAD(+) + 4 H(+)(out)</text>
        <dbReference type="Rhea" id="RHEA:57888"/>
        <dbReference type="ChEBI" id="CHEBI:15378"/>
        <dbReference type="ChEBI" id="CHEBI:24646"/>
        <dbReference type="ChEBI" id="CHEBI:57540"/>
        <dbReference type="ChEBI" id="CHEBI:57945"/>
        <dbReference type="ChEBI" id="CHEBI:132124"/>
    </reaction>
</comment>
<dbReference type="Gene3D" id="1.20.120.1200">
    <property type="entry name" value="NADH-ubiquinone/plastoquinone oxidoreductase chain 6, subunit NuoJ"/>
    <property type="match status" value="1"/>
</dbReference>
<organism evidence="3 4">
    <name type="scientific">Paludisphaera mucosa</name>
    <dbReference type="NCBI Taxonomy" id="3030827"/>
    <lineage>
        <taxon>Bacteria</taxon>
        <taxon>Pseudomonadati</taxon>
        <taxon>Planctomycetota</taxon>
        <taxon>Planctomycetia</taxon>
        <taxon>Isosphaerales</taxon>
        <taxon>Isosphaeraceae</taxon>
        <taxon>Paludisphaera</taxon>
    </lineage>
</organism>
<sequence length="288" mass="30101">MTNGSFILATIGILLGATGTYLLLPHRRGEAKPRTLYILGGTFAGLGLIGFLLLLTPPALSPLADFVAGSFFYIFAAGAIGAGVMTVTSRNPVYSALWFAGVVVSTAGLFLLADAQFLAAGSIIVYAGAIIVTFLFVIMLAQMEGKAVYDRAARSPGRAVFTCFLLLWSLAYCLATLPGAEPSDADSVVSARQRLRRGRELASFYPEGGPAQARIALERSLRPTSSLFVDGDPMKPKPNVAGLGEALYTDNLLAVELAGAILFAALIAAVVIANPRPMTALPASKSDA</sequence>
<dbReference type="GO" id="GO:0050136">
    <property type="term" value="F:NADH dehydrogenase (quinone) (non-electrogenic) activity"/>
    <property type="evidence" value="ECO:0007669"/>
    <property type="project" value="UniProtKB-EC"/>
</dbReference>
<dbReference type="RefSeq" id="WP_277859180.1">
    <property type="nucleotide sequence ID" value="NZ_JARRAG010000001.1"/>
</dbReference>